<dbReference type="Pfam" id="PF00082">
    <property type="entry name" value="Peptidase_S8"/>
    <property type="match status" value="1"/>
</dbReference>
<dbReference type="Pfam" id="PF00395">
    <property type="entry name" value="SLH"/>
    <property type="match status" value="2"/>
</dbReference>
<dbReference type="InterPro" id="IPR036852">
    <property type="entry name" value="Peptidase_S8/S53_dom_sf"/>
</dbReference>
<dbReference type="SUPFAM" id="SSF49785">
    <property type="entry name" value="Galactose-binding domain-like"/>
    <property type="match status" value="1"/>
</dbReference>
<dbReference type="SUPFAM" id="SSF52743">
    <property type="entry name" value="Subtilisin-like"/>
    <property type="match status" value="1"/>
</dbReference>
<dbReference type="InterPro" id="IPR051048">
    <property type="entry name" value="Peptidase_S8/S53_subtilisin"/>
</dbReference>
<gene>
    <name evidence="3" type="ORF">ASZ90_019734</name>
</gene>
<dbReference type="Gene3D" id="3.40.50.200">
    <property type="entry name" value="Peptidase S8/S53 domain"/>
    <property type="match status" value="1"/>
</dbReference>
<evidence type="ECO:0000259" key="2">
    <source>
        <dbReference type="PROSITE" id="PS51272"/>
    </source>
</evidence>
<dbReference type="InterPro" id="IPR000209">
    <property type="entry name" value="Peptidase_S8/S53_dom"/>
</dbReference>
<dbReference type="AlphaFoldDB" id="A0A0W8E3B0"/>
<dbReference type="EMBL" id="LNQE01001903">
    <property type="protein sequence ID" value="KUG02886.1"/>
    <property type="molecule type" value="Genomic_DNA"/>
</dbReference>
<dbReference type="PROSITE" id="PS51272">
    <property type="entry name" value="SLH"/>
    <property type="match status" value="2"/>
</dbReference>
<feature type="domain" description="SLH" evidence="2">
    <location>
        <begin position="915"/>
        <end position="975"/>
    </location>
</feature>
<feature type="domain" description="SLH" evidence="2">
    <location>
        <begin position="850"/>
        <end position="913"/>
    </location>
</feature>
<evidence type="ECO:0000313" key="3">
    <source>
        <dbReference type="EMBL" id="KUG02886.1"/>
    </source>
</evidence>
<dbReference type="InterPro" id="IPR034058">
    <property type="entry name" value="TagA/B/C/D_pept_dom"/>
</dbReference>
<dbReference type="InterPro" id="IPR008979">
    <property type="entry name" value="Galactose-bd-like_sf"/>
</dbReference>
<dbReference type="PANTHER" id="PTHR43399">
    <property type="entry name" value="SUBTILISIN-RELATED"/>
    <property type="match status" value="1"/>
</dbReference>
<dbReference type="GO" id="GO:0004252">
    <property type="term" value="F:serine-type endopeptidase activity"/>
    <property type="evidence" value="ECO:0007669"/>
    <property type="project" value="InterPro"/>
</dbReference>
<evidence type="ECO:0000256" key="1">
    <source>
        <dbReference type="SAM" id="MobiDB-lite"/>
    </source>
</evidence>
<dbReference type="PANTHER" id="PTHR43399:SF5">
    <property type="entry name" value="PEPTIDASE S8 FAMILY WITH PROTEASE-ASSOCIATED DOMAIN"/>
    <property type="match status" value="1"/>
</dbReference>
<dbReference type="GO" id="GO:0006508">
    <property type="term" value="P:proteolysis"/>
    <property type="evidence" value="ECO:0007669"/>
    <property type="project" value="InterPro"/>
</dbReference>
<dbReference type="InterPro" id="IPR001119">
    <property type="entry name" value="SLH_dom"/>
</dbReference>
<reference evidence="3" key="1">
    <citation type="journal article" date="2015" name="Proc. Natl. Acad. Sci. U.S.A.">
        <title>Networks of energetic and metabolic interactions define dynamics in microbial communities.</title>
        <authorList>
            <person name="Embree M."/>
            <person name="Liu J.K."/>
            <person name="Al-Bassam M.M."/>
            <person name="Zengler K."/>
        </authorList>
    </citation>
    <scope>NUCLEOTIDE SEQUENCE</scope>
</reference>
<protein>
    <recommendedName>
        <fullName evidence="2">SLH domain-containing protein</fullName>
    </recommendedName>
</protein>
<comment type="caution">
    <text evidence="3">The sequence shown here is derived from an EMBL/GenBank/DDBJ whole genome shotgun (WGS) entry which is preliminary data.</text>
</comment>
<feature type="region of interest" description="Disordered" evidence="1">
    <location>
        <begin position="62"/>
        <end position="93"/>
    </location>
</feature>
<dbReference type="CDD" id="cd04842">
    <property type="entry name" value="Peptidases_S8_Kp43_protease"/>
    <property type="match status" value="1"/>
</dbReference>
<dbReference type="Gene3D" id="2.60.120.380">
    <property type="match status" value="1"/>
</dbReference>
<name>A0A0W8E3B0_9ZZZZ</name>
<sequence length="1018" mass="110583">MRTHVNGWGRAGNYYAPISSQIDKFVYNYPGFLPLFGAGNSGPAVSSLTSEANSKNALTIGSSQVPRPALTPDANFADQPASSSSLGPAGDGRIKPELMAPGSAVVSACSSLVESNYDANEMYALMGGSSMATAIAGGSIALLREYLEKDLQIEEPSAALVKASLVNGARLEDSLPSSSKGFGILDLAGTVLAMEEKSFILQDGISLKQGEAQNYSVVIKSSTQPFKATLAWTDPPAAAGSSSALVNNLDLIVEGPGGQIYYGNDFLSRGQADKINNIEQVYIPSPQPGTYTVKIRASNFGQGYGLQKYALVYGQALKQATISSMDEKQITLDDSRNIEWQEMQVKRFVLDGLKASAEHIKAGSQLYLSANGAAYIFSSSWVSSSGQMVSTSEGQLIMEANSQKREGGFYLDSRGAAESQILVNGETLHERDSFPTGAELKARVNPVYQTLWQLSAAYQEVSGYIANYDATAGKITLIHKTDTYILNNWATGSISNKLLNCSTQDVPYGYGARADLKNLLAGMKVTLMLSPGSNLVNYVKVERELVIGSAADIDTESETMRLNTGFVYNVFPGTVIKRDGENITLDGLEEGDHIVGLLLPGTNDLLQIEASSKVRYGKVIYCNNQEKSIYFMDSKNKVNQYRMTEETGIFHRGNPADRTSLTPGTWIRMVCCTENDLVQRIDIADVDKEIQTNFSAYYSSSSTLEMADGFQYYFTEATLLSKNGYCLMPEDILPGEKVKITILAAADSTRITPASVEVTQRNDASAPQLKINLRSLNGVLIVQGDSTADRIVLYREDGSRQTVDTDPEGHFSAVFKLLDQESKVQVMAINTKTGGIYGTEKDIQAYPVVSIINTFSDIELHPARSQIEGLASRGIVRGYQDGTYKPDLPITRVELVKLLADHEGWTPSGHGGVLFTDYQDVPWWALGAVNAAAEQGIIKGYTDGSLRPLDQVSWNEIALLMERVYSSDYDSKRIKTAISRGFQRGFISSAQAIRIDPSTPAVTRAQAALFIMWMENQI</sequence>
<accession>A0A0W8E3B0</accession>
<organism evidence="3">
    <name type="scientific">hydrocarbon metagenome</name>
    <dbReference type="NCBI Taxonomy" id="938273"/>
    <lineage>
        <taxon>unclassified sequences</taxon>
        <taxon>metagenomes</taxon>
        <taxon>ecological metagenomes</taxon>
    </lineage>
</organism>
<proteinExistence type="predicted"/>
<dbReference type="PROSITE" id="PS51892">
    <property type="entry name" value="SUBTILASE"/>
    <property type="match status" value="1"/>
</dbReference>